<dbReference type="AlphaFoldDB" id="A0AA34RCG1"/>
<proteinExistence type="predicted"/>
<dbReference type="Pfam" id="PF03572">
    <property type="entry name" value="Peptidase_S41"/>
    <property type="match status" value="1"/>
</dbReference>
<dbReference type="InterPro" id="IPR029045">
    <property type="entry name" value="ClpP/crotonase-like_dom_sf"/>
</dbReference>
<protein>
    <submittedName>
        <fullName evidence="3">Peptidase family S41 domain protein</fullName>
    </submittedName>
</protein>
<gene>
    <name evidence="3" type="ordered locus">G5S_0013</name>
</gene>
<dbReference type="GO" id="GO:0007165">
    <property type="term" value="P:signal transduction"/>
    <property type="evidence" value="ECO:0007669"/>
    <property type="project" value="TreeGrafter"/>
</dbReference>
<keyword evidence="4" id="KW-1185">Reference proteome</keyword>
<feature type="domain" description="Tail specific protease" evidence="2">
    <location>
        <begin position="350"/>
        <end position="559"/>
    </location>
</feature>
<accession>A0AA34RCG1</accession>
<feature type="chain" id="PRO_5041244500" evidence="1">
    <location>
        <begin position="22"/>
        <end position="598"/>
    </location>
</feature>
<dbReference type="Pfam" id="PF17816">
    <property type="entry name" value="PDZ_4"/>
    <property type="match status" value="1"/>
</dbReference>
<evidence type="ECO:0000313" key="3">
    <source>
        <dbReference type="EMBL" id="AEB41050.1"/>
    </source>
</evidence>
<name>A0AA34RCG1_CHLPE</name>
<evidence type="ECO:0000313" key="4">
    <source>
        <dbReference type="Proteomes" id="UP000008305"/>
    </source>
</evidence>
<sequence length="598" mass="66901">MKRKLLVVLAYCLSISCQGFAKNVTKQNAYNDLDFLYNLIGVKYAPLAWKELLFGWNRDERTHQARLQLVLEEKPTTDYCQKVFAEYISSLNDYHAGITFYRNESAYLPYLFKLSEDGRLFVVDVQTPHSEVYLGDEIIEFDGMSAREALESIRVGRGSQTDYSTAARNLTARSAALGHLVPSGIATLKVRRPSGFHRTVTVRWRYTPENIGDFSAIAPLVADHPPQISLDSCYKGASTRFAPHNQCLFNSQMLPYFWSEVRALNKNRLDSDYYIGSKKGFLPNFGPVVWEQVSGPYRANIFEVTNDQGQKFNVGFLRISTYVWTELEDLEEGRRDAPWLTFGEIIDVLESKTDALIIDQTNNPGGSVFYMYGLLSMLTSTPLEVPKHRMILTQDEVSSALKWREELEGVYTDEHASLVLGESMEGYHMDMHAVGALQQFSNDVLSCWASGDISLSKPISLLGFDMIYPNPNHQYTKPIFMLINEENFSCGDLAPTILKDNNRATLIGKPTAGAGGFVFQVAFPNRSGIKGVSLTGSLAVRKGGEYIENLGVSPHIDLGCSSRDLQTGKYSEYINTVKSIVVAELARLGVDEKVAESA</sequence>
<organism evidence="3 4">
    <name type="scientific">Chlamydia pecorum (strain ATCC VR-628 / DSM 29919 / E58)</name>
    <name type="common">Chlamydophila pecorum</name>
    <dbReference type="NCBI Taxonomy" id="331635"/>
    <lineage>
        <taxon>Bacteria</taxon>
        <taxon>Pseudomonadati</taxon>
        <taxon>Chlamydiota</taxon>
        <taxon>Chlamydiia</taxon>
        <taxon>Chlamydiales</taxon>
        <taxon>Chlamydiaceae</taxon>
        <taxon>Chlamydia/Chlamydophila group</taxon>
        <taxon>Chlamydia</taxon>
    </lineage>
</organism>
<dbReference type="PANTHER" id="PTHR32060">
    <property type="entry name" value="TAIL-SPECIFIC PROTEASE"/>
    <property type="match status" value="1"/>
</dbReference>
<dbReference type="GO" id="GO:0008236">
    <property type="term" value="F:serine-type peptidase activity"/>
    <property type="evidence" value="ECO:0007669"/>
    <property type="project" value="InterPro"/>
</dbReference>
<dbReference type="KEGG" id="cpm:G5S_0013"/>
<dbReference type="GO" id="GO:0006508">
    <property type="term" value="P:proteolysis"/>
    <property type="evidence" value="ECO:0007669"/>
    <property type="project" value="InterPro"/>
</dbReference>
<dbReference type="Gene3D" id="3.90.226.10">
    <property type="entry name" value="2-enoyl-CoA Hydratase, Chain A, domain 1"/>
    <property type="match status" value="1"/>
</dbReference>
<dbReference type="Proteomes" id="UP000008305">
    <property type="component" value="Chromosome"/>
</dbReference>
<dbReference type="PANTHER" id="PTHR32060:SF30">
    <property type="entry name" value="CARBOXY-TERMINAL PROCESSING PROTEASE CTPA"/>
    <property type="match status" value="1"/>
</dbReference>
<evidence type="ECO:0000256" key="1">
    <source>
        <dbReference type="SAM" id="SignalP"/>
    </source>
</evidence>
<dbReference type="PROSITE" id="PS51257">
    <property type="entry name" value="PROKAR_LIPOPROTEIN"/>
    <property type="match status" value="1"/>
</dbReference>
<dbReference type="GO" id="GO:0004175">
    <property type="term" value="F:endopeptidase activity"/>
    <property type="evidence" value="ECO:0007669"/>
    <property type="project" value="TreeGrafter"/>
</dbReference>
<dbReference type="SMART" id="SM00245">
    <property type="entry name" value="TSPc"/>
    <property type="match status" value="1"/>
</dbReference>
<dbReference type="Gene3D" id="1.20.920.70">
    <property type="match status" value="1"/>
</dbReference>
<keyword evidence="1" id="KW-0732">Signal</keyword>
<dbReference type="SUPFAM" id="SSF52096">
    <property type="entry name" value="ClpP/crotonase"/>
    <property type="match status" value="1"/>
</dbReference>
<dbReference type="NCBIfam" id="NF033424">
    <property type="entry name" value="chlamy_CPAF"/>
    <property type="match status" value="1"/>
</dbReference>
<evidence type="ECO:0000259" key="2">
    <source>
        <dbReference type="SMART" id="SM00245"/>
    </source>
</evidence>
<dbReference type="GO" id="GO:0030288">
    <property type="term" value="C:outer membrane-bounded periplasmic space"/>
    <property type="evidence" value="ECO:0007669"/>
    <property type="project" value="TreeGrafter"/>
</dbReference>
<feature type="signal peptide" evidence="1">
    <location>
        <begin position="1"/>
        <end position="21"/>
    </location>
</feature>
<dbReference type="InterPro" id="IPR041126">
    <property type="entry name" value="CPAF_PDZ"/>
</dbReference>
<dbReference type="InterPro" id="IPR005151">
    <property type="entry name" value="Tail-specific_protease"/>
</dbReference>
<reference evidence="3 4" key="1">
    <citation type="journal article" date="2011" name="J. Bacteriol.">
        <title>Genome sequence of the obligate intracellular animal pathogen Chlamydia pecorum E58.</title>
        <authorList>
            <person name="Mojica S."/>
            <person name="Huot Creasy H."/>
            <person name="Daugherty S."/>
            <person name="Read T.D."/>
            <person name="Kim T."/>
            <person name="Kaltenboeck B."/>
            <person name="Bavoil P."/>
            <person name="Myers G.S."/>
        </authorList>
    </citation>
    <scope>NUCLEOTIDE SEQUENCE [LARGE SCALE GENOMIC DNA]</scope>
    <source>
        <strain evidence="3 4">E58</strain>
    </source>
</reference>
<dbReference type="RefSeq" id="WP_013712129.1">
    <property type="nucleotide sequence ID" value="NC_015408.1"/>
</dbReference>
<dbReference type="EMBL" id="CP002608">
    <property type="protein sequence ID" value="AEB41050.1"/>
    <property type="molecule type" value="Genomic_DNA"/>
</dbReference>